<dbReference type="RefSeq" id="XP_017341880.1">
    <property type="nucleotide sequence ID" value="XM_017486391.3"/>
</dbReference>
<evidence type="ECO:0000259" key="3">
    <source>
        <dbReference type="PROSITE" id="PS50209"/>
    </source>
</evidence>
<dbReference type="RefSeq" id="XP_017341879.1">
    <property type="nucleotide sequence ID" value="XM_017486390.3"/>
</dbReference>
<evidence type="ECO:0000256" key="1">
    <source>
        <dbReference type="SAM" id="MobiDB-lite"/>
    </source>
</evidence>
<accession>A0A2D0SHX2</accession>
<feature type="region of interest" description="Disordered" evidence="1">
    <location>
        <begin position="105"/>
        <end position="127"/>
    </location>
</feature>
<keyword evidence="4" id="KW-1185">Reference proteome</keyword>
<gene>
    <name evidence="5 6" type="primary">zgc:174906</name>
</gene>
<dbReference type="OrthoDB" id="8947098at2759"/>
<dbReference type="KEGG" id="ipu:108275524"/>
<dbReference type="InterPro" id="IPR001315">
    <property type="entry name" value="CARD"/>
</dbReference>
<dbReference type="CDD" id="cd01670">
    <property type="entry name" value="Death"/>
    <property type="match status" value="1"/>
</dbReference>
<dbReference type="GO" id="GO:0007165">
    <property type="term" value="P:signal transduction"/>
    <property type="evidence" value="ECO:0007669"/>
    <property type="project" value="InterPro"/>
</dbReference>
<protein>
    <submittedName>
        <fullName evidence="5 6">Uncharacterized protein zgc:174906 isoform X1</fullName>
    </submittedName>
</protein>
<dbReference type="Gene3D" id="1.10.533.10">
    <property type="entry name" value="Death Domain, Fas"/>
    <property type="match status" value="2"/>
</dbReference>
<evidence type="ECO:0000313" key="5">
    <source>
        <dbReference type="RefSeq" id="XP_017341879.1"/>
    </source>
</evidence>
<evidence type="ECO:0000259" key="2">
    <source>
        <dbReference type="PROSITE" id="PS50017"/>
    </source>
</evidence>
<dbReference type="Proteomes" id="UP000221080">
    <property type="component" value="Chromosome 15"/>
</dbReference>
<evidence type="ECO:0000313" key="6">
    <source>
        <dbReference type="RefSeq" id="XP_017341880.1"/>
    </source>
</evidence>
<dbReference type="InterPro" id="IPR000488">
    <property type="entry name" value="Death_dom"/>
</dbReference>
<reference evidence="4" key="1">
    <citation type="journal article" date="2016" name="Nat. Commun.">
        <title>The channel catfish genome sequence provides insights into the evolution of scale formation in teleosts.</title>
        <authorList>
            <person name="Liu Z."/>
            <person name="Liu S."/>
            <person name="Yao J."/>
            <person name="Bao L."/>
            <person name="Zhang J."/>
            <person name="Li Y."/>
            <person name="Jiang C."/>
            <person name="Sun L."/>
            <person name="Wang R."/>
            <person name="Zhang Y."/>
            <person name="Zhou T."/>
            <person name="Zeng Q."/>
            <person name="Fu Q."/>
            <person name="Gao S."/>
            <person name="Li N."/>
            <person name="Koren S."/>
            <person name="Jiang Y."/>
            <person name="Zimin A."/>
            <person name="Xu P."/>
            <person name="Phillippy A.M."/>
            <person name="Geng X."/>
            <person name="Song L."/>
            <person name="Sun F."/>
            <person name="Li C."/>
            <person name="Wang X."/>
            <person name="Chen A."/>
            <person name="Jin Y."/>
            <person name="Yuan Z."/>
            <person name="Yang Y."/>
            <person name="Tan S."/>
            <person name="Peatman E."/>
            <person name="Lu J."/>
            <person name="Qin Z."/>
            <person name="Dunham R."/>
            <person name="Li Z."/>
            <person name="Sonstegard T."/>
            <person name="Feng J."/>
            <person name="Danzmann R.G."/>
            <person name="Schroeder S."/>
            <person name="Scheffler B."/>
            <person name="Duke M.V."/>
            <person name="Ballard L."/>
            <person name="Kucuktas H."/>
            <person name="Kaltenboeck L."/>
            <person name="Liu H."/>
            <person name="Armbruster J."/>
            <person name="Xie Y."/>
            <person name="Kirby M.L."/>
            <person name="Tian Y."/>
            <person name="Flanagan M.E."/>
            <person name="Mu W."/>
            <person name="Waldbieser G.C."/>
        </authorList>
    </citation>
    <scope>NUCLEOTIDE SEQUENCE [LARGE SCALE GENOMIC DNA]</scope>
    <source>
        <strain evidence="4">SDA103</strain>
    </source>
</reference>
<reference evidence="5 6" key="2">
    <citation type="submission" date="2025-04" db="UniProtKB">
        <authorList>
            <consortium name="RefSeq"/>
        </authorList>
    </citation>
    <scope>IDENTIFICATION</scope>
    <source>
        <tissue evidence="5 6">Blood</tissue>
    </source>
</reference>
<dbReference type="GO" id="GO:0042981">
    <property type="term" value="P:regulation of apoptotic process"/>
    <property type="evidence" value="ECO:0007669"/>
    <property type="project" value="InterPro"/>
</dbReference>
<name>A0A2D0SHX2_ICTPU</name>
<proteinExistence type="predicted"/>
<feature type="domain" description="Death" evidence="2">
    <location>
        <begin position="144"/>
        <end position="215"/>
    </location>
</feature>
<evidence type="ECO:0000313" key="4">
    <source>
        <dbReference type="Proteomes" id="UP000221080"/>
    </source>
</evidence>
<dbReference type="AlphaFoldDB" id="A0A2D0SHX2"/>
<organism evidence="4 6">
    <name type="scientific">Ictalurus punctatus</name>
    <name type="common">Channel catfish</name>
    <name type="synonym">Silurus punctatus</name>
    <dbReference type="NCBI Taxonomy" id="7998"/>
    <lineage>
        <taxon>Eukaryota</taxon>
        <taxon>Metazoa</taxon>
        <taxon>Chordata</taxon>
        <taxon>Craniata</taxon>
        <taxon>Vertebrata</taxon>
        <taxon>Euteleostomi</taxon>
        <taxon>Actinopterygii</taxon>
        <taxon>Neopterygii</taxon>
        <taxon>Teleostei</taxon>
        <taxon>Ostariophysi</taxon>
        <taxon>Siluriformes</taxon>
        <taxon>Ictaluridae</taxon>
        <taxon>Ictalurus</taxon>
    </lineage>
</organism>
<dbReference type="SUPFAM" id="SSF47986">
    <property type="entry name" value="DEATH domain"/>
    <property type="match status" value="2"/>
</dbReference>
<feature type="domain" description="CARD" evidence="3">
    <location>
        <begin position="10"/>
        <end position="82"/>
    </location>
</feature>
<dbReference type="GeneID" id="108275524"/>
<dbReference type="CDD" id="cd01671">
    <property type="entry name" value="CARD"/>
    <property type="match status" value="1"/>
</dbReference>
<sequence length="232" mass="26897">MDIKPAGGSRLLQKFKPQLIDALCGDPDFLLQHCHSSRLLTQREYDHVKASAVPWEKARDILDYMMGKDRKRVHVFLNLLKEKELQETFPKLGFLNELPLSKSNTIGKKRKKSKEKHPEEDDPRNQPCKVIKRSSFSAGSRTVTEKELMMVARRIGADWKEVGRVALEIPSVKLEQIVEENPHNHRERVFSMLRLWSMRERDKASATRLHSLLTQEESSVTPRSIDFLLEES</sequence>
<dbReference type="PROSITE" id="PS50209">
    <property type="entry name" value="CARD"/>
    <property type="match status" value="1"/>
</dbReference>
<dbReference type="Pfam" id="PF00619">
    <property type="entry name" value="CARD"/>
    <property type="match status" value="1"/>
</dbReference>
<dbReference type="PROSITE" id="PS50017">
    <property type="entry name" value="DEATH_DOMAIN"/>
    <property type="match status" value="1"/>
</dbReference>
<dbReference type="Pfam" id="PF00531">
    <property type="entry name" value="Death"/>
    <property type="match status" value="1"/>
</dbReference>
<dbReference type="InterPro" id="IPR011029">
    <property type="entry name" value="DEATH-like_dom_sf"/>
</dbReference>